<keyword evidence="2" id="KW-1185">Reference proteome</keyword>
<reference evidence="1" key="1">
    <citation type="submission" date="2021-04" db="EMBL/GenBank/DDBJ databases">
        <authorList>
            <person name="Rodrigo-Torres L."/>
            <person name="Arahal R. D."/>
            <person name="Lucena T."/>
        </authorList>
    </citation>
    <scope>NUCLEOTIDE SEQUENCE</scope>
    <source>
        <strain evidence="1">CECT 9275</strain>
    </source>
</reference>
<proteinExistence type="predicted"/>
<dbReference type="Proteomes" id="UP000680038">
    <property type="component" value="Unassembled WGS sequence"/>
</dbReference>
<sequence length="328" mass="36552">MQNWPQMYQMTGINLSGARHIQIFLVVCLLLMPFCEIRAQDESNAIPEKINGRYRISVGNKVMEIDPARGARITSFLIDGVNFLTDSTINDFNWGSTFWLSPQSDWHWPPSAAIDNRPYAVALTGNVIKLISSIDPLSGCVVSKEISGNIGSGSFLIKYRVTNFSGKTTKLAPWEVTRVKTNGLAFFPVGKNKARGGLLASTSVHDGIFWYLYQKEKLPVKGDRQIYADGAEGWLAQVNKDVVLIKKFRDVSPEMTAPKEGEVELFASEVTKTNQGYVEIEHQGPYLELLPGKSFCWETTWLLARLPAGIKPIPGNSALVKWVRQAVQ</sequence>
<gene>
    <name evidence="1" type="ORF">DYBT9275_05691</name>
</gene>
<evidence type="ECO:0000313" key="2">
    <source>
        <dbReference type="Proteomes" id="UP000680038"/>
    </source>
</evidence>
<dbReference type="EMBL" id="CAJRAF010000004">
    <property type="protein sequence ID" value="CAG5017056.1"/>
    <property type="molecule type" value="Genomic_DNA"/>
</dbReference>
<comment type="caution">
    <text evidence="1">The sequence shown here is derived from an EMBL/GenBank/DDBJ whole genome shotgun (WGS) entry which is preliminary data.</text>
</comment>
<dbReference type="InterPro" id="IPR025488">
    <property type="entry name" value="DUF4380"/>
</dbReference>
<accession>A0A916NNU3</accession>
<evidence type="ECO:0008006" key="3">
    <source>
        <dbReference type="Google" id="ProtNLM"/>
    </source>
</evidence>
<evidence type="ECO:0000313" key="1">
    <source>
        <dbReference type="EMBL" id="CAG5017056.1"/>
    </source>
</evidence>
<protein>
    <recommendedName>
        <fullName evidence="3">DUF4380 domain-containing protein</fullName>
    </recommendedName>
</protein>
<name>A0A916NNU3_9BACT</name>
<dbReference type="Pfam" id="PF14315">
    <property type="entry name" value="DUF4380"/>
    <property type="match status" value="1"/>
</dbReference>
<dbReference type="AlphaFoldDB" id="A0A916NNU3"/>
<organism evidence="1 2">
    <name type="scientific">Dyadobacter helix</name>
    <dbReference type="NCBI Taxonomy" id="2822344"/>
    <lineage>
        <taxon>Bacteria</taxon>
        <taxon>Pseudomonadati</taxon>
        <taxon>Bacteroidota</taxon>
        <taxon>Cytophagia</taxon>
        <taxon>Cytophagales</taxon>
        <taxon>Spirosomataceae</taxon>
        <taxon>Dyadobacter</taxon>
    </lineage>
</organism>